<dbReference type="SMART" id="SM00652">
    <property type="entry name" value="eIF1a"/>
    <property type="match status" value="1"/>
</dbReference>
<dbReference type="PANTHER" id="PTHR21641:SF0">
    <property type="entry name" value="RNA-BINDING PROTEIN EIF1AD-RELATED"/>
    <property type="match status" value="1"/>
</dbReference>
<evidence type="ECO:0008006" key="5">
    <source>
        <dbReference type="Google" id="ProtNLM"/>
    </source>
</evidence>
<organism evidence="3 4">
    <name type="scientific">Kwoniella shivajii</name>
    <dbReference type="NCBI Taxonomy" id="564305"/>
    <lineage>
        <taxon>Eukaryota</taxon>
        <taxon>Fungi</taxon>
        <taxon>Dikarya</taxon>
        <taxon>Basidiomycota</taxon>
        <taxon>Agaricomycotina</taxon>
        <taxon>Tremellomycetes</taxon>
        <taxon>Tremellales</taxon>
        <taxon>Cryptococcaceae</taxon>
        <taxon>Kwoniella</taxon>
    </lineage>
</organism>
<evidence type="ECO:0000256" key="2">
    <source>
        <dbReference type="SAM" id="MobiDB-lite"/>
    </source>
</evidence>
<feature type="compositionally biased region" description="Acidic residues" evidence="2">
    <location>
        <begin position="124"/>
        <end position="146"/>
    </location>
</feature>
<feature type="compositionally biased region" description="Basic and acidic residues" evidence="2">
    <location>
        <begin position="108"/>
        <end position="123"/>
    </location>
</feature>
<dbReference type="InterPro" id="IPR012340">
    <property type="entry name" value="NA-bd_OB-fold"/>
</dbReference>
<dbReference type="Proteomes" id="UP001329825">
    <property type="component" value="Chromosome 1"/>
</dbReference>
<evidence type="ECO:0000256" key="1">
    <source>
        <dbReference type="ARBA" id="ARBA00022884"/>
    </source>
</evidence>
<dbReference type="Gene3D" id="2.40.50.140">
    <property type="entry name" value="Nucleic acid-binding proteins"/>
    <property type="match status" value="1"/>
</dbReference>
<feature type="region of interest" description="Disordered" evidence="2">
    <location>
        <begin position="100"/>
        <end position="146"/>
    </location>
</feature>
<dbReference type="GeneID" id="87953253"/>
<dbReference type="InterPro" id="IPR039294">
    <property type="entry name" value="EIF1AD"/>
</dbReference>
<gene>
    <name evidence="3" type="ORF">IL334_001122</name>
</gene>
<dbReference type="RefSeq" id="XP_062788933.1">
    <property type="nucleotide sequence ID" value="XM_062932882.1"/>
</dbReference>
<dbReference type="InterPro" id="IPR001253">
    <property type="entry name" value="TIF_eIF-1A"/>
</dbReference>
<sequence length="146" mass="16514">MPRRPPSPPSFSPPLPTDQLLVHLLSPQGSNNFLCEDVNGSERLVEVSSKLRRVKSLIVMRGDFAVISIFPSGPESDKGGRLVGEIVHIMDKSDIREWKKAGSWPEGFGEKPVHAQDDQYKDISDEDEADYQDDEEEEEEYEDQSR</sequence>
<accession>A0ABZ1CR23</accession>
<protein>
    <recommendedName>
        <fullName evidence="5">S1-like domain-containing protein</fullName>
    </recommendedName>
</protein>
<keyword evidence="4" id="KW-1185">Reference proteome</keyword>
<proteinExistence type="predicted"/>
<dbReference type="EMBL" id="CP141881">
    <property type="protein sequence ID" value="WRT64193.1"/>
    <property type="molecule type" value="Genomic_DNA"/>
</dbReference>
<evidence type="ECO:0000313" key="3">
    <source>
        <dbReference type="EMBL" id="WRT64193.1"/>
    </source>
</evidence>
<dbReference type="PANTHER" id="PTHR21641">
    <property type="entry name" value="TRANSLATION INITIATION FACTOR-RELATED"/>
    <property type="match status" value="1"/>
</dbReference>
<dbReference type="SUPFAM" id="SSF50249">
    <property type="entry name" value="Nucleic acid-binding proteins"/>
    <property type="match status" value="1"/>
</dbReference>
<name>A0ABZ1CR23_9TREE</name>
<evidence type="ECO:0000313" key="4">
    <source>
        <dbReference type="Proteomes" id="UP001329825"/>
    </source>
</evidence>
<reference evidence="3 4" key="1">
    <citation type="submission" date="2024-01" db="EMBL/GenBank/DDBJ databases">
        <title>Comparative genomics of Cryptococcus and Kwoniella reveals pathogenesis evolution and contrasting modes of karyotype evolution via chromosome fusion or intercentromeric recombination.</title>
        <authorList>
            <person name="Coelho M.A."/>
            <person name="David-Palma M."/>
            <person name="Shea T."/>
            <person name="Bowers K."/>
            <person name="McGinley-Smith S."/>
            <person name="Mohammad A.W."/>
            <person name="Gnirke A."/>
            <person name="Yurkov A.M."/>
            <person name="Nowrousian M."/>
            <person name="Sun S."/>
            <person name="Cuomo C.A."/>
            <person name="Heitman J."/>
        </authorList>
    </citation>
    <scope>NUCLEOTIDE SEQUENCE [LARGE SCALE GENOMIC DNA]</scope>
    <source>
        <strain evidence="3">CBS 11374</strain>
    </source>
</reference>
<keyword evidence="1" id="KW-0694">RNA-binding</keyword>